<comment type="caution">
    <text evidence="1">The sequence shown here is derived from an EMBL/GenBank/DDBJ whole genome shotgun (WGS) entry which is preliminary data.</text>
</comment>
<reference evidence="1" key="1">
    <citation type="submission" date="2020-05" db="EMBL/GenBank/DDBJ databases">
        <title>Large-scale comparative analyses of tick genomes elucidate their genetic diversity and vector capacities.</title>
        <authorList>
            <person name="Jia N."/>
            <person name="Wang J."/>
            <person name="Shi W."/>
            <person name="Du L."/>
            <person name="Sun Y."/>
            <person name="Zhan W."/>
            <person name="Jiang J."/>
            <person name="Wang Q."/>
            <person name="Zhang B."/>
            <person name="Ji P."/>
            <person name="Sakyi L.B."/>
            <person name="Cui X."/>
            <person name="Yuan T."/>
            <person name="Jiang B."/>
            <person name="Yang W."/>
            <person name="Lam T.T.-Y."/>
            <person name="Chang Q."/>
            <person name="Ding S."/>
            <person name="Wang X."/>
            <person name="Zhu J."/>
            <person name="Ruan X."/>
            <person name="Zhao L."/>
            <person name="Wei J."/>
            <person name="Que T."/>
            <person name="Du C."/>
            <person name="Cheng J."/>
            <person name="Dai P."/>
            <person name="Han X."/>
            <person name="Huang E."/>
            <person name="Gao Y."/>
            <person name="Liu J."/>
            <person name="Shao H."/>
            <person name="Ye R."/>
            <person name="Li L."/>
            <person name="Wei W."/>
            <person name="Wang X."/>
            <person name="Wang C."/>
            <person name="Yang T."/>
            <person name="Huo Q."/>
            <person name="Li W."/>
            <person name="Guo W."/>
            <person name="Chen H."/>
            <person name="Zhou L."/>
            <person name="Ni X."/>
            <person name="Tian J."/>
            <person name="Zhou Y."/>
            <person name="Sheng Y."/>
            <person name="Liu T."/>
            <person name="Pan Y."/>
            <person name="Xia L."/>
            <person name="Li J."/>
            <person name="Zhao F."/>
            <person name="Cao W."/>
        </authorList>
    </citation>
    <scope>NUCLEOTIDE SEQUENCE</scope>
    <source>
        <strain evidence="1">Dsil-2018</strain>
    </source>
</reference>
<name>A0ACB8C4Z8_DERSI</name>
<evidence type="ECO:0000313" key="1">
    <source>
        <dbReference type="EMBL" id="KAH7933919.1"/>
    </source>
</evidence>
<evidence type="ECO:0000313" key="2">
    <source>
        <dbReference type="Proteomes" id="UP000821865"/>
    </source>
</evidence>
<dbReference type="Proteomes" id="UP000821865">
    <property type="component" value="Chromosome 9"/>
</dbReference>
<keyword evidence="2" id="KW-1185">Reference proteome</keyword>
<sequence length="135" mass="15513">MSRVPEEQRRQIVDLSLQAYTQRQISEMTNRPLSTVNRIVQAYRKGRRIKDAPRKARPKVTTEDEDMAIVVAAVDRPAASVLKIKNSVGLERVSETTVKRRMYEAGLKSRTAARKPIVSEANKQKRLEFARQHQQ</sequence>
<accession>A0ACB8C4Z8</accession>
<dbReference type="EMBL" id="CM023478">
    <property type="protein sequence ID" value="KAH7933919.1"/>
    <property type="molecule type" value="Genomic_DNA"/>
</dbReference>
<protein>
    <submittedName>
        <fullName evidence="1">Uncharacterized protein</fullName>
    </submittedName>
</protein>
<gene>
    <name evidence="1" type="ORF">HPB49_019144</name>
</gene>
<proteinExistence type="predicted"/>
<organism evidence="1 2">
    <name type="scientific">Dermacentor silvarum</name>
    <name type="common">Tick</name>
    <dbReference type="NCBI Taxonomy" id="543639"/>
    <lineage>
        <taxon>Eukaryota</taxon>
        <taxon>Metazoa</taxon>
        <taxon>Ecdysozoa</taxon>
        <taxon>Arthropoda</taxon>
        <taxon>Chelicerata</taxon>
        <taxon>Arachnida</taxon>
        <taxon>Acari</taxon>
        <taxon>Parasitiformes</taxon>
        <taxon>Ixodida</taxon>
        <taxon>Ixodoidea</taxon>
        <taxon>Ixodidae</taxon>
        <taxon>Rhipicephalinae</taxon>
        <taxon>Dermacentor</taxon>
    </lineage>
</organism>